<sequence length="115" mass="12891">MYSKPVCRVRDPKWINRVPPSAERKGHVPSSGFERPESSDTVETHSDFPSLPDLLDELEADVDFNSLEQLTQSLLQDIARDLEATAQKTEREISTINGIGSTEMPEQTTTELETC</sequence>
<protein>
    <submittedName>
        <fullName evidence="2">Uncharacterized protein</fullName>
    </submittedName>
</protein>
<organism evidence="2 3">
    <name type="scientific">Psylliodes chrysocephalus</name>
    <dbReference type="NCBI Taxonomy" id="3402493"/>
    <lineage>
        <taxon>Eukaryota</taxon>
        <taxon>Metazoa</taxon>
        <taxon>Ecdysozoa</taxon>
        <taxon>Arthropoda</taxon>
        <taxon>Hexapoda</taxon>
        <taxon>Insecta</taxon>
        <taxon>Pterygota</taxon>
        <taxon>Neoptera</taxon>
        <taxon>Endopterygota</taxon>
        <taxon>Coleoptera</taxon>
        <taxon>Polyphaga</taxon>
        <taxon>Cucujiformia</taxon>
        <taxon>Chrysomeloidea</taxon>
        <taxon>Chrysomelidae</taxon>
        <taxon>Galerucinae</taxon>
        <taxon>Alticini</taxon>
        <taxon>Psylliodes</taxon>
    </lineage>
</organism>
<feature type="compositionally biased region" description="Basic and acidic residues" evidence="1">
    <location>
        <begin position="34"/>
        <end position="46"/>
    </location>
</feature>
<feature type="non-terminal residue" evidence="2">
    <location>
        <position position="115"/>
    </location>
</feature>
<proteinExistence type="predicted"/>
<dbReference type="OrthoDB" id="20960at2759"/>
<feature type="non-terminal residue" evidence="2">
    <location>
        <position position="1"/>
    </location>
</feature>
<reference evidence="2" key="1">
    <citation type="submission" date="2022-01" db="EMBL/GenBank/DDBJ databases">
        <authorList>
            <person name="King R."/>
        </authorList>
    </citation>
    <scope>NUCLEOTIDE SEQUENCE</scope>
</reference>
<feature type="region of interest" description="Disordered" evidence="1">
    <location>
        <begin position="17"/>
        <end position="52"/>
    </location>
</feature>
<gene>
    <name evidence="2" type="ORF">PSYICH_LOCUS4062</name>
</gene>
<name>A0A9P0GB02_9CUCU</name>
<evidence type="ECO:0000256" key="1">
    <source>
        <dbReference type="SAM" id="MobiDB-lite"/>
    </source>
</evidence>
<dbReference type="Proteomes" id="UP001153636">
    <property type="component" value="Chromosome 13"/>
</dbReference>
<dbReference type="AlphaFoldDB" id="A0A9P0GB02"/>
<evidence type="ECO:0000313" key="2">
    <source>
        <dbReference type="EMBL" id="CAH1103012.1"/>
    </source>
</evidence>
<dbReference type="EMBL" id="OV651825">
    <property type="protein sequence ID" value="CAH1103012.1"/>
    <property type="molecule type" value="Genomic_DNA"/>
</dbReference>
<accession>A0A9P0GB02</accession>
<keyword evidence="3" id="KW-1185">Reference proteome</keyword>
<evidence type="ECO:0000313" key="3">
    <source>
        <dbReference type="Proteomes" id="UP001153636"/>
    </source>
</evidence>